<dbReference type="GeneTree" id="ENSGT00500000045104"/>
<gene>
    <name evidence="2 4 5 6" type="primary">apof</name>
</gene>
<dbReference type="CTD" id="319"/>
<dbReference type="OMA" id="YHTVARI"/>
<dbReference type="PANTHER" id="PTHR15011:SF3">
    <property type="entry name" value="APOLIPOPROTEIN F"/>
    <property type="match status" value="1"/>
</dbReference>
<dbReference type="Proteomes" id="UP000008143">
    <property type="component" value="Chromosome 2"/>
</dbReference>
<dbReference type="AGR" id="Xenbase:XB-GENE-29076858"/>
<dbReference type="Bgee" id="ENSXETG00000037451">
    <property type="expression patterns" value="Expressed in liver and 1 other cell type or tissue"/>
</dbReference>
<feature type="chain" id="PRO_5044634287" evidence="1">
    <location>
        <begin position="19"/>
        <end position="343"/>
    </location>
</feature>
<evidence type="ECO:0000313" key="5">
    <source>
        <dbReference type="RefSeq" id="XP_012813271.2"/>
    </source>
</evidence>
<dbReference type="GO" id="GO:0008203">
    <property type="term" value="P:cholesterol metabolic process"/>
    <property type="evidence" value="ECO:0000318"/>
    <property type="project" value="GO_Central"/>
</dbReference>
<dbReference type="RefSeq" id="XP_002934556.3">
    <property type="nucleotide sequence ID" value="XM_002934510.5"/>
</dbReference>
<name>A0A6I8SFD2_XENTR</name>
<dbReference type="Ensembl" id="ENSXETT00000067079">
    <property type="protein sequence ID" value="ENSXETP00000091173"/>
    <property type="gene ID" value="ENSXETG00000037451"/>
</dbReference>
<dbReference type="RefSeq" id="XP_012813271.2">
    <property type="nucleotide sequence ID" value="XM_012957817.3"/>
</dbReference>
<feature type="signal peptide" evidence="1">
    <location>
        <begin position="1"/>
        <end position="18"/>
    </location>
</feature>
<organism evidence="2">
    <name type="scientific">Xenopus tropicalis</name>
    <name type="common">Western clawed frog</name>
    <name type="synonym">Silurana tropicalis</name>
    <dbReference type="NCBI Taxonomy" id="8364"/>
    <lineage>
        <taxon>Eukaryota</taxon>
        <taxon>Metazoa</taxon>
        <taxon>Chordata</taxon>
        <taxon>Craniata</taxon>
        <taxon>Vertebrata</taxon>
        <taxon>Euteleostomi</taxon>
        <taxon>Amphibia</taxon>
        <taxon>Batrachia</taxon>
        <taxon>Anura</taxon>
        <taxon>Pipoidea</taxon>
        <taxon>Pipidae</taxon>
        <taxon>Xenopodinae</taxon>
        <taxon>Xenopus</taxon>
        <taxon>Silurana</taxon>
    </lineage>
</organism>
<keyword evidence="3" id="KW-1185">Reference proteome</keyword>
<sequence length="343" mass="38061">MRFIPIFVVSLWLVPCLSKFLNPAEFDLSTGQMESPNNELPINNFSWARGNVPCSQLLKECLGFIQLLPSRAEQFVRPAVALGLMQVGCIAQHDPFLAELIMGENATRLFQLLLEQWQTHASRNYSYGHPWKKNTLGTEYLKFNLDSLAPSSLSRQPRKCSGFWKGKENVALIGVDLKLYHSLYDAKLHCYFVGDSCAGVTLDAFGKYHTVARTSGHIIPQVGASLWLHRCAGAHVRRRSVNFECKDEREDNIHNIMQWVPLISGWYNAGSAMYYATKGCSELAEERAIEATVDLGYDTLLSATGGASSVIGLGAGVAIKPALKSSVHSAIAYFKQYPQTAEH</sequence>
<dbReference type="AlphaFoldDB" id="A0A6I8SFD2"/>
<reference evidence="4 5" key="3">
    <citation type="submission" date="2025-04" db="UniProtKB">
        <authorList>
            <consortium name="RefSeq"/>
        </authorList>
    </citation>
    <scope>IDENTIFICATION</scope>
    <source>
        <strain evidence="4 5">Nigerian</strain>
        <tissue evidence="4 5">Liver and blood</tissue>
    </source>
</reference>
<accession>A0A6I8SFD2</accession>
<dbReference type="InterPro" id="IPR026114">
    <property type="entry name" value="APOF"/>
</dbReference>
<dbReference type="OrthoDB" id="9895613at2759"/>
<evidence type="ECO:0000313" key="4">
    <source>
        <dbReference type="RefSeq" id="XP_002934556.3"/>
    </source>
</evidence>
<evidence type="ECO:0000313" key="6">
    <source>
        <dbReference type="Xenbase" id="XB-GENE-29076858"/>
    </source>
</evidence>
<keyword evidence="1" id="KW-0732">Signal</keyword>
<proteinExistence type="predicted"/>
<dbReference type="PANTHER" id="PTHR15011">
    <property type="entry name" value="APOLIPOPROTEIN F"/>
    <property type="match status" value="1"/>
</dbReference>
<protein>
    <submittedName>
        <fullName evidence="2 4">Apolipoprotein F</fullName>
    </submittedName>
</protein>
<evidence type="ECO:0000256" key="1">
    <source>
        <dbReference type="SAM" id="SignalP"/>
    </source>
</evidence>
<evidence type="ECO:0000313" key="2">
    <source>
        <dbReference type="Ensembl" id="ENSXETP00000091173"/>
    </source>
</evidence>
<dbReference type="GO" id="GO:0005615">
    <property type="term" value="C:extracellular space"/>
    <property type="evidence" value="ECO:0000318"/>
    <property type="project" value="GO_Central"/>
</dbReference>
<dbReference type="GeneID" id="100492376"/>
<dbReference type="Pfam" id="PF15148">
    <property type="entry name" value="Apolipo_F"/>
    <property type="match status" value="1"/>
</dbReference>
<evidence type="ECO:0000313" key="3">
    <source>
        <dbReference type="Proteomes" id="UP000008143"/>
    </source>
</evidence>
<dbReference type="Xenbase" id="XB-GENE-29076858">
    <property type="gene designation" value="apof"/>
</dbReference>
<reference evidence="2" key="1">
    <citation type="journal article" date="2010" name="Science">
        <title>The genome of the Western clawed frog Xenopus tropicalis.</title>
        <authorList>
            <person name="Hellsten U."/>
            <person name="Harland R.M."/>
            <person name="Gilchrist M.J."/>
            <person name="Hendrix D."/>
            <person name="Jurka J."/>
            <person name="Kapitonov V."/>
            <person name="Ovcharenko I."/>
            <person name="Putnam N.H."/>
            <person name="Shu S."/>
            <person name="Taher L."/>
            <person name="Blitz I.L."/>
            <person name="Blumberg B."/>
            <person name="Dichmann D.S."/>
            <person name="Dubchak I."/>
            <person name="Amaya E."/>
            <person name="Detter J.C."/>
            <person name="Fletcher R."/>
            <person name="Gerhard D.S."/>
            <person name="Goodstein D."/>
            <person name="Graves T."/>
            <person name="Grigoriev I.V."/>
            <person name="Grimwood J."/>
            <person name="Kawashima T."/>
            <person name="Lindquist E."/>
            <person name="Lucas S.M."/>
            <person name="Mead P.E."/>
            <person name="Mitros T."/>
            <person name="Ogino H."/>
            <person name="Ohta Y."/>
            <person name="Poliakov A.V."/>
            <person name="Pollet N."/>
            <person name="Robert J."/>
            <person name="Salamov A."/>
            <person name="Sater A.K."/>
            <person name="Schmutz J."/>
            <person name="Terry A."/>
            <person name="Vize P.D."/>
            <person name="Warren W.C."/>
            <person name="Wells D."/>
            <person name="Wills A."/>
            <person name="Wilson R.K."/>
            <person name="Zimmerman L.B."/>
            <person name="Zorn A.M."/>
            <person name="Grainger R."/>
            <person name="Grammer T."/>
            <person name="Khokha M.K."/>
            <person name="Richardson P.M."/>
            <person name="Rokhsar D.S."/>
        </authorList>
    </citation>
    <scope>NUCLEOTIDE SEQUENCE [LARGE SCALE GENOMIC DNA]</scope>
    <source>
        <strain evidence="2">Nigerian</strain>
    </source>
</reference>
<dbReference type="KEGG" id="xtr:100492376"/>
<reference evidence="2" key="2">
    <citation type="submission" date="2020-05" db="UniProtKB">
        <authorList>
            <consortium name="Ensembl"/>
        </authorList>
    </citation>
    <scope>IDENTIFICATION</scope>
</reference>